<dbReference type="RefSeq" id="WP_109942222.1">
    <property type="nucleotide sequence ID" value="NZ_CP176366.1"/>
</dbReference>
<comment type="caution">
    <text evidence="1">The sequence shown here is derived from an EMBL/GenBank/DDBJ whole genome shotgun (WGS) entry which is preliminary data.</text>
</comment>
<gene>
    <name evidence="1" type="ORF">DLD82_16430</name>
</gene>
<evidence type="ECO:0000313" key="1">
    <source>
        <dbReference type="EMBL" id="PWR70099.1"/>
    </source>
</evidence>
<dbReference type="Gene3D" id="3.40.50.620">
    <property type="entry name" value="HUPs"/>
    <property type="match status" value="1"/>
</dbReference>
<protein>
    <submittedName>
        <fullName evidence="1">LPS biosynthesis protein</fullName>
    </submittedName>
</protein>
<dbReference type="InterPro" id="IPR020022">
    <property type="entry name" value="N-acetyl_sugar_amidoTrfase"/>
</dbReference>
<proteinExistence type="predicted"/>
<dbReference type="OrthoDB" id="10500at2157"/>
<dbReference type="NCBIfam" id="TIGR03573">
    <property type="entry name" value="WbuX"/>
    <property type="match status" value="1"/>
</dbReference>
<dbReference type="SUPFAM" id="SSF52402">
    <property type="entry name" value="Adenine nucleotide alpha hydrolases-like"/>
    <property type="match status" value="1"/>
</dbReference>
<sequence>MKTCTRCVCNEKIPGIFFDENGVCNYCHQYDELNAEYPTGKVGKLKLEELAKKIKDDGKGKQYDCIVGVSGGCDSSYLVYLTIELGLRPLAVHFDNTWNSKIAVENIQCVLNRLGVDLYTNVMDNQEFCNMARSFLYASVPEIDALTDIALTTTLYQAADKYGIKYLFNGHNFRTEGLMPLGWFYFDGKYIESIHKQFGDGKMSNFPNLWLSSFIYYMLKGFKRYRPLYYVDFDKEATKKFLNQEFNWEWYGGHHMENRYTIFCHDLLRNKFGIDQRYIEYSALIRSGQMSREDALKDIRKPMPYNKEIVAEVKKRLKLSDEEFEKIINLPCKSALDYNTYHPTFRKMRPFFWLMYKCNLVPKSFYIKYTQ</sequence>
<dbReference type="GeneID" id="97608602"/>
<dbReference type="Proteomes" id="UP000245934">
    <property type="component" value="Unassembled WGS sequence"/>
</dbReference>
<name>A0A2V2MRU0_9EURY</name>
<dbReference type="EMBL" id="QGMZ01000047">
    <property type="protein sequence ID" value="PWR70099.1"/>
    <property type="molecule type" value="Genomic_DNA"/>
</dbReference>
<dbReference type="InterPro" id="IPR014729">
    <property type="entry name" value="Rossmann-like_a/b/a_fold"/>
</dbReference>
<evidence type="ECO:0000313" key="2">
    <source>
        <dbReference type="Proteomes" id="UP000245934"/>
    </source>
</evidence>
<keyword evidence="2" id="KW-1185">Reference proteome</keyword>
<reference evidence="1 2" key="1">
    <citation type="submission" date="2018-05" db="EMBL/GenBank/DDBJ databases">
        <title>Draft genome of Methanospirillum stamsii Pt1.</title>
        <authorList>
            <person name="Dueholm M.S."/>
            <person name="Nielsen P.H."/>
            <person name="Bakmann L.F."/>
            <person name="Otzen D.E."/>
        </authorList>
    </citation>
    <scope>NUCLEOTIDE SEQUENCE [LARGE SCALE GENOMIC DNA]</scope>
    <source>
        <strain evidence="1 2">Pt1</strain>
    </source>
</reference>
<accession>A0A2V2MRU0</accession>
<dbReference type="AlphaFoldDB" id="A0A2V2MRU0"/>
<organism evidence="1 2">
    <name type="scientific">Methanospirillum stamsii</name>
    <dbReference type="NCBI Taxonomy" id="1277351"/>
    <lineage>
        <taxon>Archaea</taxon>
        <taxon>Methanobacteriati</taxon>
        <taxon>Methanobacteriota</taxon>
        <taxon>Stenosarchaea group</taxon>
        <taxon>Methanomicrobia</taxon>
        <taxon>Methanomicrobiales</taxon>
        <taxon>Methanospirillaceae</taxon>
        <taxon>Methanospirillum</taxon>
    </lineage>
</organism>